<proteinExistence type="predicted"/>
<name>A0AAW7TD96_BURVI</name>
<accession>A0AAW7TD96</accession>
<dbReference type="AlphaFoldDB" id="A0AAW7TD96"/>
<gene>
    <name evidence="1" type="ORF">QZM33_33035</name>
</gene>
<dbReference type="Proteomes" id="UP001171620">
    <property type="component" value="Unassembled WGS sequence"/>
</dbReference>
<sequence>MTFDAEMLFPATRLDEENSVAGLTHQDIVTALTSVPGRRCIVVLHMLYPRTDARTHHSLDSLVHSLHGHGLHQLASLVANETHYLLFTDAAKAWIAFHEIRRDSLAIGVHLYFKGLTGDAAEHALDTYVHQASR</sequence>
<evidence type="ECO:0000313" key="1">
    <source>
        <dbReference type="EMBL" id="MDN7799756.1"/>
    </source>
</evidence>
<reference evidence="1" key="1">
    <citation type="submission" date="2023-07" db="EMBL/GenBank/DDBJ databases">
        <title>A collection of bacterial strains from the Burkholderia cepacia Research Laboratory and Repository.</title>
        <authorList>
            <person name="Lipuma J."/>
            <person name="Spilker T."/>
            <person name="Caverly L."/>
        </authorList>
    </citation>
    <scope>NUCLEOTIDE SEQUENCE</scope>
    <source>
        <strain evidence="1">AU44268</strain>
    </source>
</reference>
<dbReference type="EMBL" id="JAUJRV010000055">
    <property type="protein sequence ID" value="MDN7799756.1"/>
    <property type="molecule type" value="Genomic_DNA"/>
</dbReference>
<comment type="caution">
    <text evidence="1">The sequence shown here is derived from an EMBL/GenBank/DDBJ whole genome shotgun (WGS) entry which is preliminary data.</text>
</comment>
<dbReference type="RefSeq" id="WP_261505599.1">
    <property type="nucleotide sequence ID" value="NZ_JAUJRV010000055.1"/>
</dbReference>
<protein>
    <submittedName>
        <fullName evidence="1">Uncharacterized protein</fullName>
    </submittedName>
</protein>
<organism evidence="1 2">
    <name type="scientific">Burkholderia vietnamiensis</name>
    <dbReference type="NCBI Taxonomy" id="60552"/>
    <lineage>
        <taxon>Bacteria</taxon>
        <taxon>Pseudomonadati</taxon>
        <taxon>Pseudomonadota</taxon>
        <taxon>Betaproteobacteria</taxon>
        <taxon>Burkholderiales</taxon>
        <taxon>Burkholderiaceae</taxon>
        <taxon>Burkholderia</taxon>
        <taxon>Burkholderia cepacia complex</taxon>
    </lineage>
</organism>
<evidence type="ECO:0000313" key="2">
    <source>
        <dbReference type="Proteomes" id="UP001171620"/>
    </source>
</evidence>